<dbReference type="Gene3D" id="3.40.50.1000">
    <property type="entry name" value="HAD superfamily/HAD-like"/>
    <property type="match status" value="2"/>
</dbReference>
<dbReference type="InterPro" id="IPR036412">
    <property type="entry name" value="HAD-like_sf"/>
</dbReference>
<dbReference type="RefSeq" id="WP_094368082.1">
    <property type="nucleotide sequence ID" value="NZ_NOJY02000069.1"/>
</dbReference>
<accession>A0A371IYA8</accession>
<organism evidence="1 2">
    <name type="scientific">Romboutsia weinsteinii</name>
    <dbReference type="NCBI Taxonomy" id="2020949"/>
    <lineage>
        <taxon>Bacteria</taxon>
        <taxon>Bacillati</taxon>
        <taxon>Bacillota</taxon>
        <taxon>Clostridia</taxon>
        <taxon>Peptostreptococcales</taxon>
        <taxon>Peptostreptococcaceae</taxon>
        <taxon>Romboutsia</taxon>
    </lineage>
</organism>
<proteinExistence type="predicted"/>
<dbReference type="InterPro" id="IPR023214">
    <property type="entry name" value="HAD_sf"/>
</dbReference>
<dbReference type="AlphaFoldDB" id="A0A371IYA8"/>
<dbReference type="SUPFAM" id="SSF56784">
    <property type="entry name" value="HAD-like"/>
    <property type="match status" value="1"/>
</dbReference>
<keyword evidence="2" id="KW-1185">Reference proteome</keyword>
<dbReference type="OrthoDB" id="1666512at2"/>
<reference evidence="1 2" key="1">
    <citation type="journal article" date="2017" name="Genome Announc.">
        <title>Draft Genome Sequence of Romboutsia weinsteinii sp. nov. Strain CCRI-19649(T) Isolated from Surface Water.</title>
        <authorList>
            <person name="Maheux A.F."/>
            <person name="Boudreau D.K."/>
            <person name="Berube E."/>
            <person name="Boissinot M."/>
            <person name="Cantin P."/>
            <person name="Raymond F."/>
            <person name="Corbeil J."/>
            <person name="Omar R.F."/>
            <person name="Bergeron M.G."/>
        </authorList>
    </citation>
    <scope>NUCLEOTIDE SEQUENCE [LARGE SCALE GENOMIC DNA]</scope>
    <source>
        <strain evidence="1 2">CCRI-19649</strain>
    </source>
</reference>
<protein>
    <recommendedName>
        <fullName evidence="3">Sucrose phosphatase-like domain-containing protein</fullName>
    </recommendedName>
</protein>
<evidence type="ECO:0000313" key="1">
    <source>
        <dbReference type="EMBL" id="RDY25473.1"/>
    </source>
</evidence>
<dbReference type="EMBL" id="NOJY02000069">
    <property type="protein sequence ID" value="RDY25473.1"/>
    <property type="molecule type" value="Genomic_DNA"/>
</dbReference>
<dbReference type="Gene3D" id="3.30.1240.10">
    <property type="match status" value="1"/>
</dbReference>
<name>A0A371IYA8_9FIRM</name>
<comment type="caution">
    <text evidence="1">The sequence shown here is derived from an EMBL/GenBank/DDBJ whole genome shotgun (WGS) entry which is preliminary data.</text>
</comment>
<evidence type="ECO:0000313" key="2">
    <source>
        <dbReference type="Proteomes" id="UP000215694"/>
    </source>
</evidence>
<sequence length="265" mass="30509">MIVFSDLDRSVIYSNKFLDTDREYENIEIYNGKEISYISLETIKHIKKIQEDGLFIPTTTRTAEQFQRIDFPSKNIKFAWAITSNGGTILKDNKVFDGWSKEVKRILKNACSIDKMVSNFEQYKSLPGVTNFKIAENLFFYIVVDWNNFKVNMIEEYTSLLDSKGWIFYISGRKIYFLPKGVSKENAISYLANHIGVEKFSVIGDSTMDWGMLNIGHTSYVLKHGDLLNYDIDKKIIVSDSEGMIGSEEVLSHIIDQFNIEKAHA</sequence>
<gene>
    <name evidence="1" type="ORF">CHL78_018035</name>
</gene>
<dbReference type="Proteomes" id="UP000215694">
    <property type="component" value="Unassembled WGS sequence"/>
</dbReference>
<dbReference type="Pfam" id="PF08282">
    <property type="entry name" value="Hydrolase_3"/>
    <property type="match status" value="1"/>
</dbReference>
<evidence type="ECO:0008006" key="3">
    <source>
        <dbReference type="Google" id="ProtNLM"/>
    </source>
</evidence>